<feature type="transmembrane region" description="Helical" evidence="1">
    <location>
        <begin position="121"/>
        <end position="139"/>
    </location>
</feature>
<dbReference type="InterPro" id="IPR037185">
    <property type="entry name" value="EmrE-like"/>
</dbReference>
<dbReference type="EMBL" id="MGFS01000006">
    <property type="protein sequence ID" value="OGM11996.1"/>
    <property type="molecule type" value="Genomic_DNA"/>
</dbReference>
<comment type="caution">
    <text evidence="3">The sequence shown here is derived from an EMBL/GenBank/DDBJ whole genome shotgun (WGS) entry which is preliminary data.</text>
</comment>
<dbReference type="Proteomes" id="UP000177053">
    <property type="component" value="Unassembled WGS sequence"/>
</dbReference>
<protein>
    <recommendedName>
        <fullName evidence="2">EamA domain-containing protein</fullName>
    </recommendedName>
</protein>
<evidence type="ECO:0000256" key="1">
    <source>
        <dbReference type="SAM" id="Phobius"/>
    </source>
</evidence>
<dbReference type="Gene3D" id="1.10.3730.20">
    <property type="match status" value="1"/>
</dbReference>
<reference evidence="3 4" key="1">
    <citation type="journal article" date="2016" name="Nat. Commun.">
        <title>Thousands of microbial genomes shed light on interconnected biogeochemical processes in an aquifer system.</title>
        <authorList>
            <person name="Anantharaman K."/>
            <person name="Brown C.T."/>
            <person name="Hug L.A."/>
            <person name="Sharon I."/>
            <person name="Castelle C.J."/>
            <person name="Probst A.J."/>
            <person name="Thomas B.C."/>
            <person name="Singh A."/>
            <person name="Wilkins M.J."/>
            <person name="Karaoz U."/>
            <person name="Brodie E.L."/>
            <person name="Williams K.H."/>
            <person name="Hubbard S.S."/>
            <person name="Banfield J.F."/>
        </authorList>
    </citation>
    <scope>NUCLEOTIDE SEQUENCE [LARGE SCALE GENOMIC DNA]</scope>
</reference>
<sequence>MWIAYALLTIVFYIGLDFFIKKAAGRIDDFWATVVINSFSIIPALLVVLYLKVSNKEIFATKEGLVYSTLAGLSIGIGTITFIKLFATGANLSLASPLVRIGIILGTTLLGVLILKESFTLKQIIGMILSLTGLVLIFWK</sequence>
<dbReference type="AlphaFoldDB" id="A0A1F7XAE4"/>
<keyword evidence="1" id="KW-0472">Membrane</keyword>
<keyword evidence="1" id="KW-1133">Transmembrane helix</keyword>
<dbReference type="GO" id="GO:0016020">
    <property type="term" value="C:membrane"/>
    <property type="evidence" value="ECO:0007669"/>
    <property type="project" value="InterPro"/>
</dbReference>
<proteinExistence type="predicted"/>
<evidence type="ECO:0000313" key="4">
    <source>
        <dbReference type="Proteomes" id="UP000177053"/>
    </source>
</evidence>
<evidence type="ECO:0000259" key="2">
    <source>
        <dbReference type="Pfam" id="PF00892"/>
    </source>
</evidence>
<name>A0A1F7XAE4_9BACT</name>
<organism evidence="3 4">
    <name type="scientific">Candidatus Woesebacteria bacterium RBG_16_34_12</name>
    <dbReference type="NCBI Taxonomy" id="1802480"/>
    <lineage>
        <taxon>Bacteria</taxon>
        <taxon>Candidatus Woeseibacteriota</taxon>
    </lineage>
</organism>
<feature type="transmembrane region" description="Helical" evidence="1">
    <location>
        <begin position="6"/>
        <end position="24"/>
    </location>
</feature>
<feature type="transmembrane region" description="Helical" evidence="1">
    <location>
        <begin position="31"/>
        <end position="53"/>
    </location>
</feature>
<gene>
    <name evidence="3" type="ORF">A2Z22_04925</name>
</gene>
<accession>A0A1F7XAE4</accession>
<feature type="domain" description="EamA" evidence="2">
    <location>
        <begin position="2"/>
        <end position="138"/>
    </location>
</feature>
<dbReference type="SUPFAM" id="SSF103481">
    <property type="entry name" value="Multidrug resistance efflux transporter EmrE"/>
    <property type="match status" value="1"/>
</dbReference>
<feature type="transmembrane region" description="Helical" evidence="1">
    <location>
        <begin position="98"/>
        <end position="115"/>
    </location>
</feature>
<dbReference type="InterPro" id="IPR000620">
    <property type="entry name" value="EamA_dom"/>
</dbReference>
<feature type="transmembrane region" description="Helical" evidence="1">
    <location>
        <begin position="65"/>
        <end position="86"/>
    </location>
</feature>
<dbReference type="Pfam" id="PF00892">
    <property type="entry name" value="EamA"/>
    <property type="match status" value="1"/>
</dbReference>
<keyword evidence="1" id="KW-0812">Transmembrane</keyword>
<evidence type="ECO:0000313" key="3">
    <source>
        <dbReference type="EMBL" id="OGM11996.1"/>
    </source>
</evidence>